<proteinExistence type="predicted"/>
<keyword evidence="2" id="KW-1185">Reference proteome</keyword>
<organism evidence="1 2">
    <name type="scientific">Porites lobata</name>
    <dbReference type="NCBI Taxonomy" id="104759"/>
    <lineage>
        <taxon>Eukaryota</taxon>
        <taxon>Metazoa</taxon>
        <taxon>Cnidaria</taxon>
        <taxon>Anthozoa</taxon>
        <taxon>Hexacorallia</taxon>
        <taxon>Scleractinia</taxon>
        <taxon>Fungiina</taxon>
        <taxon>Poritidae</taxon>
        <taxon>Porites</taxon>
    </lineage>
</organism>
<reference evidence="1 2" key="1">
    <citation type="submission" date="2022-05" db="EMBL/GenBank/DDBJ databases">
        <authorList>
            <consortium name="Genoscope - CEA"/>
            <person name="William W."/>
        </authorList>
    </citation>
    <scope>NUCLEOTIDE SEQUENCE [LARGE SCALE GENOMIC DNA]</scope>
</reference>
<evidence type="ECO:0000313" key="2">
    <source>
        <dbReference type="Proteomes" id="UP001159405"/>
    </source>
</evidence>
<protein>
    <submittedName>
        <fullName evidence="1">Uncharacterized protein</fullName>
    </submittedName>
</protein>
<evidence type="ECO:0000313" key="1">
    <source>
        <dbReference type="EMBL" id="CAH3164938.1"/>
    </source>
</evidence>
<name>A0ABN8QJR1_9CNID</name>
<gene>
    <name evidence="1" type="ORF">PLOB_00007027</name>
</gene>
<comment type="caution">
    <text evidence="1">The sequence shown here is derived from an EMBL/GenBank/DDBJ whole genome shotgun (WGS) entry which is preliminary data.</text>
</comment>
<accession>A0ABN8QJR1</accession>
<dbReference type="EMBL" id="CALNXK010000131">
    <property type="protein sequence ID" value="CAH3164938.1"/>
    <property type="molecule type" value="Genomic_DNA"/>
</dbReference>
<sequence>MSFAHKVVLWVMQRRGYLTLLDEKQISWITKNEKFTRKFCNSLLIQLKEKHLNPVRRRLERNEAAKISFHQIIGGYNQIQEDYHNSAKGAKDVITAVFTECCPALLKELEQSLVAKALQEQENQRLESSGSKVHKSRISGLLVHLEGNERYIFKHSSARMCGNESQPGLQLVEKLAMPLALLPFNATTGCDCTSFICADTIASADRFICPLEQLDFARSLLFAKFNNPEKLRAICDAFK</sequence>
<dbReference type="Proteomes" id="UP001159405">
    <property type="component" value="Unassembled WGS sequence"/>
</dbReference>